<comment type="caution">
    <text evidence="2">The sequence shown here is derived from an EMBL/GenBank/DDBJ whole genome shotgun (WGS) entry which is preliminary data.</text>
</comment>
<feature type="region of interest" description="Disordered" evidence="1">
    <location>
        <begin position="1"/>
        <end position="40"/>
    </location>
</feature>
<dbReference type="AlphaFoldDB" id="A0A9K3H5V2"/>
<dbReference type="Gramene" id="mRNA:HanXRQr2_Chr14g0625571">
    <property type="protein sequence ID" value="mRNA:HanXRQr2_Chr14g0625571"/>
    <property type="gene ID" value="HanXRQr2_Chr14g0625571"/>
</dbReference>
<keyword evidence="3" id="KW-1185">Reference proteome</keyword>
<proteinExistence type="predicted"/>
<sequence length="40" mass="4309">MFQITSEEAKSHPNVISGVKEESSNSKKAEGSQDRGKSSI</sequence>
<evidence type="ECO:0000313" key="2">
    <source>
        <dbReference type="EMBL" id="KAF5767546.1"/>
    </source>
</evidence>
<gene>
    <name evidence="2" type="ORF">HanXRQr2_Chr14g0625571</name>
</gene>
<accession>A0A9K3H5V2</accession>
<evidence type="ECO:0000313" key="3">
    <source>
        <dbReference type="Proteomes" id="UP000215914"/>
    </source>
</evidence>
<reference evidence="2" key="2">
    <citation type="submission" date="2020-06" db="EMBL/GenBank/DDBJ databases">
        <title>Helianthus annuus Genome sequencing and assembly Release 2.</title>
        <authorList>
            <person name="Gouzy J."/>
            <person name="Langlade N."/>
            <person name="Munos S."/>
        </authorList>
    </citation>
    <scope>NUCLEOTIDE SEQUENCE</scope>
    <source>
        <tissue evidence="2">Leaves</tissue>
    </source>
</reference>
<organism evidence="2 3">
    <name type="scientific">Helianthus annuus</name>
    <name type="common">Common sunflower</name>
    <dbReference type="NCBI Taxonomy" id="4232"/>
    <lineage>
        <taxon>Eukaryota</taxon>
        <taxon>Viridiplantae</taxon>
        <taxon>Streptophyta</taxon>
        <taxon>Embryophyta</taxon>
        <taxon>Tracheophyta</taxon>
        <taxon>Spermatophyta</taxon>
        <taxon>Magnoliopsida</taxon>
        <taxon>eudicotyledons</taxon>
        <taxon>Gunneridae</taxon>
        <taxon>Pentapetalae</taxon>
        <taxon>asterids</taxon>
        <taxon>campanulids</taxon>
        <taxon>Asterales</taxon>
        <taxon>Asteraceae</taxon>
        <taxon>Asteroideae</taxon>
        <taxon>Heliantheae alliance</taxon>
        <taxon>Heliantheae</taxon>
        <taxon>Helianthus</taxon>
    </lineage>
</organism>
<name>A0A9K3H5V2_HELAN</name>
<dbReference type="EMBL" id="MNCJ02000329">
    <property type="protein sequence ID" value="KAF5767546.1"/>
    <property type="molecule type" value="Genomic_DNA"/>
</dbReference>
<evidence type="ECO:0000256" key="1">
    <source>
        <dbReference type="SAM" id="MobiDB-lite"/>
    </source>
</evidence>
<protein>
    <submittedName>
        <fullName evidence="2">Uncharacterized protein</fullName>
    </submittedName>
</protein>
<dbReference type="Proteomes" id="UP000215914">
    <property type="component" value="Unassembled WGS sequence"/>
</dbReference>
<reference evidence="2" key="1">
    <citation type="journal article" date="2017" name="Nature">
        <title>The sunflower genome provides insights into oil metabolism, flowering and Asterid evolution.</title>
        <authorList>
            <person name="Badouin H."/>
            <person name="Gouzy J."/>
            <person name="Grassa C.J."/>
            <person name="Murat F."/>
            <person name="Staton S.E."/>
            <person name="Cottret L."/>
            <person name="Lelandais-Briere C."/>
            <person name="Owens G.L."/>
            <person name="Carrere S."/>
            <person name="Mayjonade B."/>
            <person name="Legrand L."/>
            <person name="Gill N."/>
            <person name="Kane N.C."/>
            <person name="Bowers J.E."/>
            <person name="Hubner S."/>
            <person name="Bellec A."/>
            <person name="Berard A."/>
            <person name="Berges H."/>
            <person name="Blanchet N."/>
            <person name="Boniface M.C."/>
            <person name="Brunel D."/>
            <person name="Catrice O."/>
            <person name="Chaidir N."/>
            <person name="Claudel C."/>
            <person name="Donnadieu C."/>
            <person name="Faraut T."/>
            <person name="Fievet G."/>
            <person name="Helmstetter N."/>
            <person name="King M."/>
            <person name="Knapp S.J."/>
            <person name="Lai Z."/>
            <person name="Le Paslier M.C."/>
            <person name="Lippi Y."/>
            <person name="Lorenzon L."/>
            <person name="Mandel J.R."/>
            <person name="Marage G."/>
            <person name="Marchand G."/>
            <person name="Marquand E."/>
            <person name="Bret-Mestries E."/>
            <person name="Morien E."/>
            <person name="Nambeesan S."/>
            <person name="Nguyen T."/>
            <person name="Pegot-Espagnet P."/>
            <person name="Pouilly N."/>
            <person name="Raftis F."/>
            <person name="Sallet E."/>
            <person name="Schiex T."/>
            <person name="Thomas J."/>
            <person name="Vandecasteele C."/>
            <person name="Vares D."/>
            <person name="Vear F."/>
            <person name="Vautrin S."/>
            <person name="Crespi M."/>
            <person name="Mangin B."/>
            <person name="Burke J.M."/>
            <person name="Salse J."/>
            <person name="Munos S."/>
            <person name="Vincourt P."/>
            <person name="Rieseberg L.H."/>
            <person name="Langlade N.B."/>
        </authorList>
    </citation>
    <scope>NUCLEOTIDE SEQUENCE</scope>
    <source>
        <tissue evidence="2">Leaves</tissue>
    </source>
</reference>
<feature type="compositionally biased region" description="Basic and acidic residues" evidence="1">
    <location>
        <begin position="19"/>
        <end position="40"/>
    </location>
</feature>